<dbReference type="FunFam" id="3.90.700.10:FF:000002">
    <property type="entry name" value="L-aspartate oxidase"/>
    <property type="match status" value="1"/>
</dbReference>
<evidence type="ECO:0000256" key="9">
    <source>
        <dbReference type="ARBA" id="ARBA00023002"/>
    </source>
</evidence>
<evidence type="ECO:0000256" key="7">
    <source>
        <dbReference type="ARBA" id="ARBA00022642"/>
    </source>
</evidence>
<evidence type="ECO:0000256" key="12">
    <source>
        <dbReference type="PIRSR" id="PIRSR000171-1"/>
    </source>
</evidence>
<dbReference type="InterPro" id="IPR036188">
    <property type="entry name" value="FAD/NAD-bd_sf"/>
</dbReference>
<dbReference type="SUPFAM" id="SSF46977">
    <property type="entry name" value="Succinate dehydrogenase/fumarate reductase flavoprotein C-terminal domain"/>
    <property type="match status" value="1"/>
</dbReference>
<dbReference type="Pfam" id="PF02910">
    <property type="entry name" value="Succ_DH_flav_C"/>
    <property type="match status" value="1"/>
</dbReference>
<name>A0AAU8HTE7_9FIRM</name>
<dbReference type="SUPFAM" id="SSF51905">
    <property type="entry name" value="FAD/NAD(P)-binding domain"/>
    <property type="match status" value="1"/>
</dbReference>
<dbReference type="GO" id="GO:0033765">
    <property type="term" value="F:steroid dehydrogenase activity, acting on the CH-CH group of donors"/>
    <property type="evidence" value="ECO:0007669"/>
    <property type="project" value="UniProtKB-ARBA"/>
</dbReference>
<dbReference type="PIRSF" id="PIRSF000171">
    <property type="entry name" value="SDHA_APRA_LASPO"/>
    <property type="match status" value="1"/>
</dbReference>
<reference evidence="16" key="1">
    <citation type="journal article" date="2018" name="Antonie Van Leeuwenhoek">
        <title>Proteinivorax hydrogeniformans sp. nov., an anaerobic, haloalkaliphilic bacterium fermenting proteinaceous compounds with high hydrogen production.</title>
        <authorList>
            <person name="Boltyanskaya Y."/>
            <person name="Detkova E."/>
            <person name="Pimenov N."/>
            <person name="Kevbrin V."/>
        </authorList>
    </citation>
    <scope>NUCLEOTIDE SEQUENCE</scope>
    <source>
        <strain evidence="16">Z-710</strain>
    </source>
</reference>
<feature type="domain" description="FAD-dependent oxidoreductase 2 FAD-binding" evidence="14">
    <location>
        <begin position="19"/>
        <end position="390"/>
    </location>
</feature>
<comment type="pathway">
    <text evidence="2 13">Cofactor biosynthesis; NAD(+) biosynthesis; iminoaspartate from L-aspartate (oxidase route): step 1/1.</text>
</comment>
<dbReference type="AlphaFoldDB" id="A0AAU8HTE7"/>
<comment type="function">
    <text evidence="13">Catalyzes the oxidation of L-aspartate to iminoaspartate.</text>
</comment>
<dbReference type="InterPro" id="IPR015939">
    <property type="entry name" value="Fum_Rdtase/Succ_DH_flav-like_C"/>
</dbReference>
<dbReference type="NCBIfam" id="TIGR00551">
    <property type="entry name" value="nadB"/>
    <property type="match status" value="1"/>
</dbReference>
<comment type="cofactor">
    <cofactor evidence="1 13">
        <name>FAD</name>
        <dbReference type="ChEBI" id="CHEBI:57692"/>
    </cofactor>
</comment>
<dbReference type="Gene3D" id="3.50.50.60">
    <property type="entry name" value="FAD/NAD(P)-binding domain"/>
    <property type="match status" value="1"/>
</dbReference>
<dbReference type="PANTHER" id="PTHR42716">
    <property type="entry name" value="L-ASPARTATE OXIDASE"/>
    <property type="match status" value="1"/>
</dbReference>
<keyword evidence="9 13" id="KW-0560">Oxidoreductase</keyword>
<protein>
    <recommendedName>
        <fullName evidence="5 11">L-aspartate oxidase</fullName>
        <ecNumber evidence="4 11">1.4.3.16</ecNumber>
    </recommendedName>
</protein>
<accession>A0AAU8HTE7</accession>
<keyword evidence="7 13" id="KW-0662">Pyridine nucleotide biosynthesis</keyword>
<evidence type="ECO:0000256" key="10">
    <source>
        <dbReference type="ARBA" id="ARBA00048305"/>
    </source>
</evidence>
<dbReference type="InterPro" id="IPR037099">
    <property type="entry name" value="Fum_R/Succ_DH_flav-like_C_sf"/>
</dbReference>
<dbReference type="GO" id="GO:0034628">
    <property type="term" value="P:'de novo' NAD+ biosynthetic process from L-aspartate"/>
    <property type="evidence" value="ECO:0007669"/>
    <property type="project" value="TreeGrafter"/>
</dbReference>
<gene>
    <name evidence="16" type="primary">nadB</name>
    <name evidence="16" type="ORF">PRVXH_000105</name>
</gene>
<dbReference type="InterPro" id="IPR027477">
    <property type="entry name" value="Succ_DH/fumarate_Rdtase_cat_sf"/>
</dbReference>
<comment type="similarity">
    <text evidence="3 13">Belongs to the FAD-dependent oxidoreductase 2 family. NadB subfamily.</text>
</comment>
<dbReference type="InterPro" id="IPR003953">
    <property type="entry name" value="FAD-dep_OxRdtase_2_FAD-bd"/>
</dbReference>
<evidence type="ECO:0000256" key="2">
    <source>
        <dbReference type="ARBA" id="ARBA00004950"/>
    </source>
</evidence>
<evidence type="ECO:0000256" key="4">
    <source>
        <dbReference type="ARBA" id="ARBA00012173"/>
    </source>
</evidence>
<dbReference type="EMBL" id="CP159485">
    <property type="protein sequence ID" value="XCI28827.1"/>
    <property type="molecule type" value="Genomic_DNA"/>
</dbReference>
<evidence type="ECO:0000256" key="6">
    <source>
        <dbReference type="ARBA" id="ARBA00022630"/>
    </source>
</evidence>
<reference evidence="16" key="2">
    <citation type="submission" date="2024-06" db="EMBL/GenBank/DDBJ databases">
        <authorList>
            <person name="Petrova K.O."/>
            <person name="Toshchakov S.V."/>
            <person name="Boltjanskaja Y.V."/>
            <person name="Kevbrin V.V."/>
        </authorList>
    </citation>
    <scope>NUCLEOTIDE SEQUENCE</scope>
    <source>
        <strain evidence="16">Z-710</strain>
    </source>
</reference>
<dbReference type="EC" id="1.4.3.16" evidence="4 11"/>
<evidence type="ECO:0000259" key="15">
    <source>
        <dbReference type="Pfam" id="PF02910"/>
    </source>
</evidence>
<proteinExistence type="inferred from homology"/>
<dbReference type="SUPFAM" id="SSF56425">
    <property type="entry name" value="Succinate dehydrogenase/fumarate reductase flavoprotein, catalytic domain"/>
    <property type="match status" value="1"/>
</dbReference>
<comment type="subcellular location">
    <subcellularLocation>
        <location evidence="13">Cytoplasm</location>
    </subcellularLocation>
</comment>
<dbReference type="PANTHER" id="PTHR42716:SF2">
    <property type="entry name" value="L-ASPARTATE OXIDASE, CHLOROPLASTIC"/>
    <property type="match status" value="1"/>
</dbReference>
<evidence type="ECO:0000256" key="13">
    <source>
        <dbReference type="RuleBase" id="RU362049"/>
    </source>
</evidence>
<evidence type="ECO:0000256" key="3">
    <source>
        <dbReference type="ARBA" id="ARBA00008562"/>
    </source>
</evidence>
<evidence type="ECO:0000256" key="11">
    <source>
        <dbReference type="NCBIfam" id="TIGR00551"/>
    </source>
</evidence>
<dbReference type="InterPro" id="IPR005288">
    <property type="entry name" value="NadB"/>
</dbReference>
<dbReference type="RefSeq" id="WP_353893379.1">
    <property type="nucleotide sequence ID" value="NZ_CP159485.1"/>
</dbReference>
<dbReference type="GO" id="GO:0005737">
    <property type="term" value="C:cytoplasm"/>
    <property type="evidence" value="ECO:0007669"/>
    <property type="project" value="UniProtKB-SubCell"/>
</dbReference>
<dbReference type="NCBIfam" id="NF005701">
    <property type="entry name" value="PRK07512.1"/>
    <property type="match status" value="1"/>
</dbReference>
<sequence>MTIRYTYDYSSLHSQLDADVVIVGSGLAGLYTALQLDPSLNIIMLTKASLSESNTEYAQGGIAAAICSEDSPSLHRDDTINAGHGLCEKDAVDMVVSKGPSCIQDLLDFGVKFDQSAGEISLTREGAHSRRRVLHAKGDGTGKVIRETLTERLLERPNIRALEQTFAIDIVTEEDKVTGVTYLDNEDRCSLIKAPYVIVASGGASQLYSYTTNPEVSTGDGIAMAYRAGAILRDMEFVQFHPTALYLKDTPRFLISEAVRGEGAVLKNPDGEKFMGRYHLALKDLAPRDVVSRAMAEEMEKFKSQHLYLDVSHLAKEKVAKRFPTIYKTCQEYGLDLPKDLIPVAPAAHYFMGGIAIDFYGRTNIKGLLSCGEATSSGLHGANRLASNSLLEAIVYGDNIATYIKENPLDRGDLDTKKLLSTKEQATSLSLDKKTLTQQMWDFVGIKRNKASLTKLNDYLKHKNEAVVKGREELELNNMLTIAKLVCKAALLREESRGGHYREDFPQTDKKFKGHINFNQQKNWFSPL</sequence>
<evidence type="ECO:0000256" key="5">
    <source>
        <dbReference type="ARBA" id="ARBA00021901"/>
    </source>
</evidence>
<keyword evidence="8 13" id="KW-0274">FAD</keyword>
<dbReference type="Gene3D" id="1.20.58.100">
    <property type="entry name" value="Fumarate reductase/succinate dehydrogenase flavoprotein-like, C-terminal domain"/>
    <property type="match status" value="1"/>
</dbReference>
<dbReference type="GO" id="GO:0008734">
    <property type="term" value="F:L-aspartate oxidase activity"/>
    <property type="evidence" value="ECO:0007669"/>
    <property type="project" value="UniProtKB-UniRule"/>
</dbReference>
<organism evidence="16">
    <name type="scientific">Proteinivorax hydrogeniformans</name>
    <dbReference type="NCBI Taxonomy" id="1826727"/>
    <lineage>
        <taxon>Bacteria</taxon>
        <taxon>Bacillati</taxon>
        <taxon>Bacillota</taxon>
        <taxon>Clostridia</taxon>
        <taxon>Eubacteriales</taxon>
        <taxon>Proteinivoracaceae</taxon>
        <taxon>Proteinivorax</taxon>
    </lineage>
</organism>
<feature type="active site" description="Proton acceptor" evidence="12">
    <location>
        <position position="288"/>
    </location>
</feature>
<evidence type="ECO:0000256" key="8">
    <source>
        <dbReference type="ARBA" id="ARBA00022827"/>
    </source>
</evidence>
<feature type="domain" description="Fumarate reductase/succinate dehydrogenase flavoprotein-like C-terminal" evidence="15">
    <location>
        <begin position="434"/>
        <end position="517"/>
    </location>
</feature>
<evidence type="ECO:0000313" key="16">
    <source>
        <dbReference type="EMBL" id="XCI28827.1"/>
    </source>
</evidence>
<evidence type="ECO:0000259" key="14">
    <source>
        <dbReference type="Pfam" id="PF00890"/>
    </source>
</evidence>
<evidence type="ECO:0000256" key="1">
    <source>
        <dbReference type="ARBA" id="ARBA00001974"/>
    </source>
</evidence>
<keyword evidence="6 13" id="KW-0285">Flavoprotein</keyword>
<comment type="catalytic activity">
    <reaction evidence="10">
        <text>L-aspartate + O2 = iminosuccinate + H2O2</text>
        <dbReference type="Rhea" id="RHEA:25876"/>
        <dbReference type="ChEBI" id="CHEBI:15379"/>
        <dbReference type="ChEBI" id="CHEBI:16240"/>
        <dbReference type="ChEBI" id="CHEBI:29991"/>
        <dbReference type="ChEBI" id="CHEBI:77875"/>
        <dbReference type="EC" id="1.4.3.16"/>
    </reaction>
    <physiologicalReaction direction="left-to-right" evidence="10">
        <dbReference type="Rhea" id="RHEA:25877"/>
    </physiologicalReaction>
</comment>
<dbReference type="Pfam" id="PF00890">
    <property type="entry name" value="FAD_binding_2"/>
    <property type="match status" value="1"/>
</dbReference>
<dbReference type="Gene3D" id="3.90.700.10">
    <property type="entry name" value="Succinate dehydrogenase/fumarate reductase flavoprotein, catalytic domain"/>
    <property type="match status" value="1"/>
</dbReference>